<dbReference type="Pfam" id="PF02992">
    <property type="entry name" value="Transposase_21"/>
    <property type="match status" value="1"/>
</dbReference>
<evidence type="ECO:0000313" key="3">
    <source>
        <dbReference type="Proteomes" id="UP000701853"/>
    </source>
</evidence>
<dbReference type="AlphaFoldDB" id="A0A8J6D1K5"/>
<feature type="domain" description="Transposase-associated" evidence="1">
    <location>
        <begin position="2"/>
        <end position="41"/>
    </location>
</feature>
<dbReference type="EMBL" id="JAHUZN010000006">
    <property type="protein sequence ID" value="KAG8491571.1"/>
    <property type="molecule type" value="Genomic_DNA"/>
</dbReference>
<name>A0A8J6D1K5_9ROSI</name>
<accession>A0A8J6D1K5</accession>
<sequence>MILYPCKKCGNINWHIREVVYEHLIVDGFIQGYKKWIFHRECTPRRTSSAINPAYPHNAYHQSIREDDMEGMLWDPFNMCSHGLQSFSPKTIASDGCDIDGNDFTKTGRSVPDEEPNGEAAKLYKLLNKMNEELYEGLKNSKISFCIRLFHLKCLGEWIGNPFTLLLEFLRDMFSFAKIPHSCKDMKKLIKDLSLGYNKIHSCPNDCMLYWGDRKNQQSCHVCGKSHWMNKNTGYVNEDEGKTAESMSWHHDQQTDNGLLRHPADSLAWKSFDSKFLSFASDPRNWICMKQSSFILSMIIPGEKGPENDIDIYMQPPIEELKQLSAGVETYDVLIKENFYLRATLLWTINDFQAYAKLSSWSTKGRYACPCCAVQTCSKWLYNGKKLGHRRWLDGNHRFRFQRTLLDGTEEFREAPKKTIGSKILFMLKDINFSYGKMNQSPNTQTRKRPREAYVGDVDRRLMMNLMKRMILMRRTYGKKIFF</sequence>
<dbReference type="InterPro" id="IPR029480">
    <property type="entry name" value="Transpos_assoc"/>
</dbReference>
<dbReference type="Proteomes" id="UP000701853">
    <property type="component" value="Chromosome 6"/>
</dbReference>
<reference evidence="2 3" key="1">
    <citation type="journal article" date="2021" name="bioRxiv">
        <title>The Gossypium anomalum genome as a resource for cotton improvement and evolutionary analysis of hybrid incompatibility.</title>
        <authorList>
            <person name="Grover C.E."/>
            <person name="Yuan D."/>
            <person name="Arick M.A."/>
            <person name="Miller E.R."/>
            <person name="Hu G."/>
            <person name="Peterson D.G."/>
            <person name="Wendel J.F."/>
            <person name="Udall J.A."/>
        </authorList>
    </citation>
    <scope>NUCLEOTIDE SEQUENCE [LARGE SCALE GENOMIC DNA]</scope>
    <source>
        <strain evidence="2">JFW-Udall</strain>
        <tissue evidence="2">Leaf</tissue>
    </source>
</reference>
<dbReference type="PANTHER" id="PTHR10775">
    <property type="entry name" value="OS08G0208400 PROTEIN"/>
    <property type="match status" value="1"/>
</dbReference>
<gene>
    <name evidence="2" type="ORF">CXB51_014858</name>
</gene>
<comment type="caution">
    <text evidence="2">The sequence shown here is derived from an EMBL/GenBank/DDBJ whole genome shotgun (WGS) entry which is preliminary data.</text>
</comment>
<evidence type="ECO:0000259" key="1">
    <source>
        <dbReference type="Pfam" id="PF13963"/>
    </source>
</evidence>
<dbReference type="PANTHER" id="PTHR10775:SF173">
    <property type="match status" value="1"/>
</dbReference>
<organism evidence="2 3">
    <name type="scientific">Gossypium anomalum</name>
    <dbReference type="NCBI Taxonomy" id="47600"/>
    <lineage>
        <taxon>Eukaryota</taxon>
        <taxon>Viridiplantae</taxon>
        <taxon>Streptophyta</taxon>
        <taxon>Embryophyta</taxon>
        <taxon>Tracheophyta</taxon>
        <taxon>Spermatophyta</taxon>
        <taxon>Magnoliopsida</taxon>
        <taxon>eudicotyledons</taxon>
        <taxon>Gunneridae</taxon>
        <taxon>Pentapetalae</taxon>
        <taxon>rosids</taxon>
        <taxon>malvids</taxon>
        <taxon>Malvales</taxon>
        <taxon>Malvaceae</taxon>
        <taxon>Malvoideae</taxon>
        <taxon>Gossypium</taxon>
    </lineage>
</organism>
<keyword evidence="3" id="KW-1185">Reference proteome</keyword>
<evidence type="ECO:0000313" key="2">
    <source>
        <dbReference type="EMBL" id="KAG8491571.1"/>
    </source>
</evidence>
<protein>
    <recommendedName>
        <fullName evidence="1">Transposase-associated domain-containing protein</fullName>
    </recommendedName>
</protein>
<proteinExistence type="predicted"/>
<dbReference type="InterPro" id="IPR004242">
    <property type="entry name" value="Transposase_21"/>
</dbReference>
<dbReference type="OrthoDB" id="1932595at2759"/>
<dbReference type="Pfam" id="PF13963">
    <property type="entry name" value="Transpos_assoc"/>
    <property type="match status" value="1"/>
</dbReference>